<dbReference type="Proteomes" id="UP000799776">
    <property type="component" value="Unassembled WGS sequence"/>
</dbReference>
<reference evidence="1" key="1">
    <citation type="journal article" date="2020" name="Stud. Mycol.">
        <title>101 Dothideomycetes genomes: a test case for predicting lifestyles and emergence of pathogens.</title>
        <authorList>
            <person name="Haridas S."/>
            <person name="Albert R."/>
            <person name="Binder M."/>
            <person name="Bloem J."/>
            <person name="Labutti K."/>
            <person name="Salamov A."/>
            <person name="Andreopoulos B."/>
            <person name="Baker S."/>
            <person name="Barry K."/>
            <person name="Bills G."/>
            <person name="Bluhm B."/>
            <person name="Cannon C."/>
            <person name="Castanera R."/>
            <person name="Culley D."/>
            <person name="Daum C."/>
            <person name="Ezra D."/>
            <person name="Gonzalez J."/>
            <person name="Henrissat B."/>
            <person name="Kuo A."/>
            <person name="Liang C."/>
            <person name="Lipzen A."/>
            <person name="Lutzoni F."/>
            <person name="Magnuson J."/>
            <person name="Mondo S."/>
            <person name="Nolan M."/>
            <person name="Ohm R."/>
            <person name="Pangilinan J."/>
            <person name="Park H.-J."/>
            <person name="Ramirez L."/>
            <person name="Alfaro M."/>
            <person name="Sun H."/>
            <person name="Tritt A."/>
            <person name="Yoshinaga Y."/>
            <person name="Zwiers L.-H."/>
            <person name="Turgeon B."/>
            <person name="Goodwin S."/>
            <person name="Spatafora J."/>
            <person name="Crous P."/>
            <person name="Grigoriev I."/>
        </authorList>
    </citation>
    <scope>NUCLEOTIDE SEQUENCE</scope>
    <source>
        <strain evidence="1">CBS 121410</strain>
    </source>
</reference>
<organism evidence="1 2">
    <name type="scientific">Saccharata proteae CBS 121410</name>
    <dbReference type="NCBI Taxonomy" id="1314787"/>
    <lineage>
        <taxon>Eukaryota</taxon>
        <taxon>Fungi</taxon>
        <taxon>Dikarya</taxon>
        <taxon>Ascomycota</taxon>
        <taxon>Pezizomycotina</taxon>
        <taxon>Dothideomycetes</taxon>
        <taxon>Dothideomycetes incertae sedis</taxon>
        <taxon>Botryosphaeriales</taxon>
        <taxon>Saccharataceae</taxon>
        <taxon>Saccharata</taxon>
    </lineage>
</organism>
<dbReference type="AlphaFoldDB" id="A0A9P4LYT3"/>
<evidence type="ECO:0000313" key="2">
    <source>
        <dbReference type="Proteomes" id="UP000799776"/>
    </source>
</evidence>
<name>A0A9P4LYT3_9PEZI</name>
<gene>
    <name evidence="1" type="ORF">K490DRAFT_57026</name>
</gene>
<keyword evidence="2" id="KW-1185">Reference proteome</keyword>
<comment type="caution">
    <text evidence="1">The sequence shown here is derived from an EMBL/GenBank/DDBJ whole genome shotgun (WGS) entry which is preliminary data.</text>
</comment>
<accession>A0A9P4LYT3</accession>
<proteinExistence type="predicted"/>
<dbReference type="EMBL" id="ML978720">
    <property type="protein sequence ID" value="KAF2087421.1"/>
    <property type="molecule type" value="Genomic_DNA"/>
</dbReference>
<protein>
    <submittedName>
        <fullName evidence="1">Uncharacterized protein</fullName>
    </submittedName>
</protein>
<evidence type="ECO:0000313" key="1">
    <source>
        <dbReference type="EMBL" id="KAF2087421.1"/>
    </source>
</evidence>
<sequence>MARIGGYASRQCWWCWWGLGSGSSPRQSTLVGDLLHKIVMQVDVAERGLRCGRLKMQMQRQKQMQKQRQKQKQKQKLSFCWRARISWADLDFPMRDQSARCKLYS</sequence>